<feature type="domain" description="Aminotransferase class V" evidence="3">
    <location>
        <begin position="107"/>
        <end position="424"/>
    </location>
</feature>
<keyword evidence="4" id="KW-0032">Aminotransferase</keyword>
<organism evidence="4 5">
    <name type="scientific">Cognatiluteimonas sedimenti</name>
    <dbReference type="NCBI Taxonomy" id="2927791"/>
    <lineage>
        <taxon>Bacteria</taxon>
        <taxon>Pseudomonadati</taxon>
        <taxon>Pseudomonadota</taxon>
        <taxon>Gammaproteobacteria</taxon>
        <taxon>Lysobacterales</taxon>
        <taxon>Lysobacteraceae</taxon>
        <taxon>Cognatiluteimonas</taxon>
    </lineage>
</organism>
<comment type="caution">
    <text evidence="4">The sequence shown here is derived from an EMBL/GenBank/DDBJ whole genome shotgun (WGS) entry which is preliminary data.</text>
</comment>
<evidence type="ECO:0000259" key="3">
    <source>
        <dbReference type="Pfam" id="PF00266"/>
    </source>
</evidence>
<accession>A0ABT0A6E3</accession>
<dbReference type="EMBL" id="JALGCL010000004">
    <property type="protein sequence ID" value="MCJ0826555.1"/>
    <property type="molecule type" value="Genomic_DNA"/>
</dbReference>
<evidence type="ECO:0000256" key="2">
    <source>
        <dbReference type="SAM" id="SignalP"/>
    </source>
</evidence>
<dbReference type="PANTHER" id="PTHR43092:SF6">
    <property type="entry name" value="BLR1280 PROTEIN"/>
    <property type="match status" value="1"/>
</dbReference>
<keyword evidence="5" id="KW-1185">Reference proteome</keyword>
<dbReference type="InterPro" id="IPR006311">
    <property type="entry name" value="TAT_signal"/>
</dbReference>
<dbReference type="PANTHER" id="PTHR43092">
    <property type="entry name" value="L-CYSTEINE DESULFHYDRASE"/>
    <property type="match status" value="1"/>
</dbReference>
<evidence type="ECO:0000256" key="1">
    <source>
        <dbReference type="ARBA" id="ARBA00022898"/>
    </source>
</evidence>
<feature type="chain" id="PRO_5045720156" evidence="2">
    <location>
        <begin position="27"/>
        <end position="434"/>
    </location>
</feature>
<name>A0ABT0A6E3_9GAMM</name>
<dbReference type="Pfam" id="PF00266">
    <property type="entry name" value="Aminotran_5"/>
    <property type="match status" value="1"/>
</dbReference>
<dbReference type="InterPro" id="IPR015421">
    <property type="entry name" value="PyrdxlP-dep_Trfase_major"/>
</dbReference>
<dbReference type="RefSeq" id="WP_243322164.1">
    <property type="nucleotide sequence ID" value="NZ_JALGCL010000004.1"/>
</dbReference>
<protein>
    <submittedName>
        <fullName evidence="4">Aminotransferase class V-fold PLP-dependent enzyme</fullName>
    </submittedName>
</protein>
<dbReference type="Gene3D" id="3.90.1150.10">
    <property type="entry name" value="Aspartate Aminotransferase, domain 1"/>
    <property type="match status" value="1"/>
</dbReference>
<dbReference type="Gene3D" id="3.40.640.10">
    <property type="entry name" value="Type I PLP-dependent aspartate aminotransferase-like (Major domain)"/>
    <property type="match status" value="1"/>
</dbReference>
<gene>
    <name evidence="4" type="ORF">MQC88_11435</name>
</gene>
<dbReference type="Proteomes" id="UP001165423">
    <property type="component" value="Unassembled WGS sequence"/>
</dbReference>
<keyword evidence="4" id="KW-0808">Transferase</keyword>
<sequence length="434" mass="46918">MTDRRAFLVRTSVALSSLALPLHALAQALPRVETALAVRPNVAASALATDETFWAEIRAGYDLDPDVVNLDHGWTNPAPRVAMDLLTADARRLESLPAMHLPGIWEQTTTTRVRAAIAAAVGVPGEQLALLRNATEALDTVLLGFALQRGDEVVCCKHDYYAMLDALEQRRQRDGVVLRWVDLPVPAPSMDAIVAAYAAAIGPKTRLVLLTHPSNLTGQLLPVRRIADVAHAAGAKVVVDGAQSLGLLRESPAALGADFYGASMHKWLGAPVGMGVLWMRPEHVDAVWPLIPSAPGTSGMGRFEWIGTGPEYISPSLLPALALHARIGAERKQARLQHLAELVRDRIRAHVPDARFYTLPAPGMRLGLTTVDWPGIDAAALQRTLLDKHHVLVQAMAGQPRTPHIRGIRISPNVYTSVTELDRFASALAAIVRR</sequence>
<dbReference type="InterPro" id="IPR015422">
    <property type="entry name" value="PyrdxlP-dep_Trfase_small"/>
</dbReference>
<dbReference type="InterPro" id="IPR015424">
    <property type="entry name" value="PyrdxlP-dep_Trfase"/>
</dbReference>
<evidence type="ECO:0000313" key="4">
    <source>
        <dbReference type="EMBL" id="MCJ0826555.1"/>
    </source>
</evidence>
<proteinExistence type="predicted"/>
<evidence type="ECO:0000313" key="5">
    <source>
        <dbReference type="Proteomes" id="UP001165423"/>
    </source>
</evidence>
<keyword evidence="1" id="KW-0663">Pyridoxal phosphate</keyword>
<dbReference type="PROSITE" id="PS51318">
    <property type="entry name" value="TAT"/>
    <property type="match status" value="1"/>
</dbReference>
<keyword evidence="2" id="KW-0732">Signal</keyword>
<reference evidence="4 5" key="1">
    <citation type="submission" date="2022-03" db="EMBL/GenBank/DDBJ databases">
        <title>Luteimonas soily sp. nov., a novel bacterium isolated from the soil.</title>
        <authorList>
            <person name="Zhang X."/>
        </authorList>
    </citation>
    <scope>NUCLEOTIDE SEQUENCE [LARGE SCALE GENOMIC DNA]</scope>
    <source>
        <strain evidence="4 5">50</strain>
    </source>
</reference>
<dbReference type="SUPFAM" id="SSF53383">
    <property type="entry name" value="PLP-dependent transferases"/>
    <property type="match status" value="1"/>
</dbReference>
<dbReference type="InterPro" id="IPR000192">
    <property type="entry name" value="Aminotrans_V_dom"/>
</dbReference>
<dbReference type="GO" id="GO:0008483">
    <property type="term" value="F:transaminase activity"/>
    <property type="evidence" value="ECO:0007669"/>
    <property type="project" value="UniProtKB-KW"/>
</dbReference>
<feature type="signal peptide" evidence="2">
    <location>
        <begin position="1"/>
        <end position="26"/>
    </location>
</feature>